<organism evidence="1">
    <name type="scientific">Chromera velia CCMP2878</name>
    <dbReference type="NCBI Taxonomy" id="1169474"/>
    <lineage>
        <taxon>Eukaryota</taxon>
        <taxon>Sar</taxon>
        <taxon>Alveolata</taxon>
        <taxon>Colpodellida</taxon>
        <taxon>Chromeraceae</taxon>
        <taxon>Chromera</taxon>
    </lineage>
</organism>
<evidence type="ECO:0000313" key="1">
    <source>
        <dbReference type="EMBL" id="CEM26285.1"/>
    </source>
</evidence>
<reference evidence="1" key="1">
    <citation type="submission" date="2014-11" db="EMBL/GenBank/DDBJ databases">
        <authorList>
            <person name="Otto D Thomas"/>
            <person name="Naeem Raeece"/>
        </authorList>
    </citation>
    <scope>NUCLEOTIDE SEQUENCE</scope>
</reference>
<proteinExistence type="predicted"/>
<dbReference type="EMBL" id="CDMZ01001047">
    <property type="protein sequence ID" value="CEM26285.1"/>
    <property type="molecule type" value="Genomic_DNA"/>
</dbReference>
<name>A0A0G4GAX7_9ALVE</name>
<sequence length="213" mass="23841">MTMHWALYEETAGLEEHKSRYYGCPHQREFTADWTLDKQTEWFGVSVLSKGDGEGGSGRMVFRGPGGEGLFSASRAEIQRVVREGSTIVEVFEIDALTLALLKWYRSDVSEGRDPCPVKDSEGRQSVNLDWFLHTFEGFPESLFRFVRTPSNLPGFDPEENVVTFDESRLDLALKVLNSQERMLVGDALLPLSIGLARMCWVAASGGDLGIEK</sequence>
<dbReference type="VEuPathDB" id="CryptoDB:Cvel_21087"/>
<gene>
    <name evidence="1" type="ORF">Cvel_21087</name>
</gene>
<dbReference type="AlphaFoldDB" id="A0A0G4GAX7"/>
<accession>A0A0G4GAX7</accession>
<protein>
    <submittedName>
        <fullName evidence="1">Uncharacterized protein</fullName>
    </submittedName>
</protein>